<dbReference type="EMBL" id="SWKU01000010">
    <property type="protein sequence ID" value="KAF3002954.1"/>
    <property type="molecule type" value="Genomic_DNA"/>
</dbReference>
<organism evidence="2 3">
    <name type="scientific">Curvularia kusanoi</name>
    <name type="common">Cochliobolus kusanoi</name>
    <dbReference type="NCBI Taxonomy" id="90978"/>
    <lineage>
        <taxon>Eukaryota</taxon>
        <taxon>Fungi</taxon>
        <taxon>Dikarya</taxon>
        <taxon>Ascomycota</taxon>
        <taxon>Pezizomycotina</taxon>
        <taxon>Dothideomycetes</taxon>
        <taxon>Pleosporomycetidae</taxon>
        <taxon>Pleosporales</taxon>
        <taxon>Pleosporineae</taxon>
        <taxon>Pleosporaceae</taxon>
        <taxon>Curvularia</taxon>
    </lineage>
</organism>
<evidence type="ECO:0000256" key="1">
    <source>
        <dbReference type="SAM" id="MobiDB-lite"/>
    </source>
</evidence>
<feature type="compositionally biased region" description="Basic and acidic residues" evidence="1">
    <location>
        <begin position="378"/>
        <end position="388"/>
    </location>
</feature>
<dbReference type="AlphaFoldDB" id="A0A9P4TFI9"/>
<reference evidence="2" key="1">
    <citation type="submission" date="2019-04" db="EMBL/GenBank/DDBJ databases">
        <title>Sequencing of skin fungus with MAO and IRED activity.</title>
        <authorList>
            <person name="Marsaioli A.J."/>
            <person name="Bonatto J.M.C."/>
            <person name="Reis Junior O."/>
        </authorList>
    </citation>
    <scope>NUCLEOTIDE SEQUENCE</scope>
    <source>
        <strain evidence="2">30M1</strain>
    </source>
</reference>
<evidence type="ECO:0000313" key="3">
    <source>
        <dbReference type="Proteomes" id="UP000801428"/>
    </source>
</evidence>
<feature type="region of interest" description="Disordered" evidence="1">
    <location>
        <begin position="206"/>
        <end position="406"/>
    </location>
</feature>
<feature type="compositionally biased region" description="Basic residues" evidence="1">
    <location>
        <begin position="395"/>
        <end position="406"/>
    </location>
</feature>
<comment type="caution">
    <text evidence="2">The sequence shown here is derived from an EMBL/GenBank/DDBJ whole genome shotgun (WGS) entry which is preliminary data.</text>
</comment>
<feature type="compositionally biased region" description="Basic residues" evidence="1">
    <location>
        <begin position="295"/>
        <end position="311"/>
    </location>
</feature>
<protein>
    <submittedName>
        <fullName evidence="2">Uncharacterized protein</fullName>
    </submittedName>
</protein>
<sequence>MASFTDMPLSSKAKAVTLWLLGAAGLPTSLTTYGAFFAGVAAETLFSPGLFRFIQHHSYDPSRIQLAVFHVIRLFEQRYNYNALLRTPNELMAEMEKEVLFMVDKHISATEATHVLTDIKRRYGVVDIEERPKPPKRARQACCHGHTRQACPRGFVAEDELPPRSEETLTAVVVAGITSIVLPQKDINAPKEEEFGCVQMPGGFWHPLTPPRRTKAPSPKPGVPPCQTPSRVPRHAPEKGSFGLDYDSKELYESGDSDSSRPSSPTSSDFDSDPDANPNFKAPSSPPPGPSTHPIAHRRSGHPTVVRKLHGLMRAGTSLSPIAGSPDDTEAAMPPKDQPSPLAKVASLSSRPPPPNTRLMKKGRGRQRAEVVFVEPPKAAKEEKEKPPKAPHNPKWMRRRGFTITR</sequence>
<dbReference type="OrthoDB" id="3691606at2759"/>
<proteinExistence type="predicted"/>
<accession>A0A9P4TFI9</accession>
<evidence type="ECO:0000313" key="2">
    <source>
        <dbReference type="EMBL" id="KAF3002954.1"/>
    </source>
</evidence>
<feature type="compositionally biased region" description="Low complexity" evidence="1">
    <location>
        <begin position="260"/>
        <end position="269"/>
    </location>
</feature>
<name>A0A9P4TFI9_CURKU</name>
<gene>
    <name evidence="2" type="ORF">E8E13_004096</name>
</gene>
<dbReference type="Proteomes" id="UP000801428">
    <property type="component" value="Unassembled WGS sequence"/>
</dbReference>
<keyword evidence="3" id="KW-1185">Reference proteome</keyword>
<feature type="compositionally biased region" description="Pro residues" evidence="1">
    <location>
        <begin position="218"/>
        <end position="227"/>
    </location>
</feature>